<dbReference type="EMBL" id="JARKHS020015021">
    <property type="protein sequence ID" value="KAK8774776.1"/>
    <property type="molecule type" value="Genomic_DNA"/>
</dbReference>
<accession>A0AAQ4EIZ8</accession>
<comment type="caution">
    <text evidence="2">The sequence shown here is derived from an EMBL/GenBank/DDBJ whole genome shotgun (WGS) entry which is preliminary data.</text>
</comment>
<proteinExistence type="predicted"/>
<dbReference type="Proteomes" id="UP001321473">
    <property type="component" value="Unassembled WGS sequence"/>
</dbReference>
<name>A0AAQ4EIZ8_AMBAM</name>
<dbReference type="AlphaFoldDB" id="A0AAQ4EIZ8"/>
<protein>
    <recommendedName>
        <fullName evidence="4">DDE Tnp4 domain-containing protein</fullName>
    </recommendedName>
</protein>
<evidence type="ECO:0008006" key="4">
    <source>
        <dbReference type="Google" id="ProtNLM"/>
    </source>
</evidence>
<organism evidence="2 3">
    <name type="scientific">Amblyomma americanum</name>
    <name type="common">Lone star tick</name>
    <dbReference type="NCBI Taxonomy" id="6943"/>
    <lineage>
        <taxon>Eukaryota</taxon>
        <taxon>Metazoa</taxon>
        <taxon>Ecdysozoa</taxon>
        <taxon>Arthropoda</taxon>
        <taxon>Chelicerata</taxon>
        <taxon>Arachnida</taxon>
        <taxon>Acari</taxon>
        <taxon>Parasitiformes</taxon>
        <taxon>Ixodida</taxon>
        <taxon>Ixodoidea</taxon>
        <taxon>Ixodidae</taxon>
        <taxon>Amblyomminae</taxon>
        <taxon>Amblyomma</taxon>
    </lineage>
</organism>
<feature type="region of interest" description="Disordered" evidence="1">
    <location>
        <begin position="68"/>
        <end position="87"/>
    </location>
</feature>
<sequence>MPYFLVGDDAFPLKAYMIRPYSRKTPGLHTVLLEQRTTLTRKAGLLMEVGEQKTTEALHCVPCQTQAATQPGSAGLKGPGVPGGLDD</sequence>
<keyword evidence="3" id="KW-1185">Reference proteome</keyword>
<reference evidence="2 3" key="1">
    <citation type="journal article" date="2023" name="Arcadia Sci">
        <title>De novo assembly of a long-read Amblyomma americanum tick genome.</title>
        <authorList>
            <person name="Chou S."/>
            <person name="Poskanzer K.E."/>
            <person name="Rollins M."/>
            <person name="Thuy-Boun P.S."/>
        </authorList>
    </citation>
    <scope>NUCLEOTIDE SEQUENCE [LARGE SCALE GENOMIC DNA]</scope>
    <source>
        <strain evidence="2">F_SG_1</strain>
        <tissue evidence="2">Salivary glands</tissue>
    </source>
</reference>
<evidence type="ECO:0000313" key="3">
    <source>
        <dbReference type="Proteomes" id="UP001321473"/>
    </source>
</evidence>
<evidence type="ECO:0000313" key="2">
    <source>
        <dbReference type="EMBL" id="KAK8774776.1"/>
    </source>
</evidence>
<feature type="compositionally biased region" description="Gly residues" evidence="1">
    <location>
        <begin position="75"/>
        <end position="87"/>
    </location>
</feature>
<gene>
    <name evidence="2" type="ORF">V5799_010691</name>
</gene>
<evidence type="ECO:0000256" key="1">
    <source>
        <dbReference type="SAM" id="MobiDB-lite"/>
    </source>
</evidence>